<reference evidence="1" key="2">
    <citation type="submission" date="2021-09" db="EMBL/GenBank/DDBJ databases">
        <authorList>
            <person name="Jia N."/>
            <person name="Wang J."/>
            <person name="Shi W."/>
            <person name="Du L."/>
            <person name="Sun Y."/>
            <person name="Zhan W."/>
            <person name="Jiang J."/>
            <person name="Wang Q."/>
            <person name="Zhang B."/>
            <person name="Ji P."/>
            <person name="Sakyi L.B."/>
            <person name="Cui X."/>
            <person name="Yuan T."/>
            <person name="Jiang B."/>
            <person name="Yang W."/>
            <person name="Lam T.T.-Y."/>
            <person name="Chang Q."/>
            <person name="Ding S."/>
            <person name="Wang X."/>
            <person name="Zhu J."/>
            <person name="Ruan X."/>
            <person name="Zhao L."/>
            <person name="Wei J."/>
            <person name="Que T."/>
            <person name="Du C."/>
            <person name="Cheng J."/>
            <person name="Dai P."/>
            <person name="Han X."/>
            <person name="Huang E."/>
            <person name="Gao Y."/>
            <person name="Liu J."/>
            <person name="Shao H."/>
            <person name="Ye R."/>
            <person name="Li L."/>
            <person name="Wei W."/>
            <person name="Wang X."/>
            <person name="Wang C."/>
            <person name="Huo Q."/>
            <person name="Li W."/>
            <person name="Guo W."/>
            <person name="Chen H."/>
            <person name="Chen S."/>
            <person name="Zhou L."/>
            <person name="Zhou L."/>
            <person name="Ni X."/>
            <person name="Tian J."/>
            <person name="Zhou Y."/>
            <person name="Sheng Y."/>
            <person name="Liu T."/>
            <person name="Pan Y."/>
            <person name="Xia L."/>
            <person name="Li J."/>
            <person name="Zhao F."/>
            <person name="Cao W."/>
        </authorList>
    </citation>
    <scope>NUCLEOTIDE SEQUENCE</scope>
    <source>
        <strain evidence="1">Rsan-2018</strain>
        <tissue evidence="1">Larvae</tissue>
    </source>
</reference>
<dbReference type="Proteomes" id="UP000821837">
    <property type="component" value="Unassembled WGS sequence"/>
</dbReference>
<gene>
    <name evidence="1" type="ORF">HPB52_024871</name>
</gene>
<evidence type="ECO:0000313" key="2">
    <source>
        <dbReference type="Proteomes" id="UP000821837"/>
    </source>
</evidence>
<dbReference type="EMBL" id="JABSTV010000373">
    <property type="protein sequence ID" value="KAH7986558.1"/>
    <property type="molecule type" value="Genomic_DNA"/>
</dbReference>
<comment type="caution">
    <text evidence="1">The sequence shown here is derived from an EMBL/GenBank/DDBJ whole genome shotgun (WGS) entry which is preliminary data.</text>
</comment>
<proteinExistence type="predicted"/>
<reference evidence="1" key="1">
    <citation type="journal article" date="2020" name="Cell">
        <title>Large-Scale Comparative Analyses of Tick Genomes Elucidate Their Genetic Diversity and Vector Capacities.</title>
        <authorList>
            <consortium name="Tick Genome and Microbiome Consortium (TIGMIC)"/>
            <person name="Jia N."/>
            <person name="Wang J."/>
            <person name="Shi W."/>
            <person name="Du L."/>
            <person name="Sun Y."/>
            <person name="Zhan W."/>
            <person name="Jiang J.F."/>
            <person name="Wang Q."/>
            <person name="Zhang B."/>
            <person name="Ji P."/>
            <person name="Bell-Sakyi L."/>
            <person name="Cui X.M."/>
            <person name="Yuan T.T."/>
            <person name="Jiang B.G."/>
            <person name="Yang W.F."/>
            <person name="Lam T.T."/>
            <person name="Chang Q.C."/>
            <person name="Ding S.J."/>
            <person name="Wang X.J."/>
            <person name="Zhu J.G."/>
            <person name="Ruan X.D."/>
            <person name="Zhao L."/>
            <person name="Wei J.T."/>
            <person name="Ye R.Z."/>
            <person name="Que T.C."/>
            <person name="Du C.H."/>
            <person name="Zhou Y.H."/>
            <person name="Cheng J.X."/>
            <person name="Dai P.F."/>
            <person name="Guo W.B."/>
            <person name="Han X.H."/>
            <person name="Huang E.J."/>
            <person name="Li L.F."/>
            <person name="Wei W."/>
            <person name="Gao Y.C."/>
            <person name="Liu J.Z."/>
            <person name="Shao H.Z."/>
            <person name="Wang X."/>
            <person name="Wang C.C."/>
            <person name="Yang T.C."/>
            <person name="Huo Q.B."/>
            <person name="Li W."/>
            <person name="Chen H.Y."/>
            <person name="Chen S.E."/>
            <person name="Zhou L.G."/>
            <person name="Ni X.B."/>
            <person name="Tian J.H."/>
            <person name="Sheng Y."/>
            <person name="Liu T."/>
            <person name="Pan Y.S."/>
            <person name="Xia L.Y."/>
            <person name="Li J."/>
            <person name="Zhao F."/>
            <person name="Cao W.C."/>
        </authorList>
    </citation>
    <scope>NUCLEOTIDE SEQUENCE</scope>
    <source>
        <strain evidence="1">Rsan-2018</strain>
    </source>
</reference>
<dbReference type="AlphaFoldDB" id="A0A9D4TDS0"/>
<protein>
    <submittedName>
        <fullName evidence="1">Uncharacterized protein</fullName>
    </submittedName>
</protein>
<organism evidence="1 2">
    <name type="scientific">Rhipicephalus sanguineus</name>
    <name type="common">Brown dog tick</name>
    <name type="synonym">Ixodes sanguineus</name>
    <dbReference type="NCBI Taxonomy" id="34632"/>
    <lineage>
        <taxon>Eukaryota</taxon>
        <taxon>Metazoa</taxon>
        <taxon>Ecdysozoa</taxon>
        <taxon>Arthropoda</taxon>
        <taxon>Chelicerata</taxon>
        <taxon>Arachnida</taxon>
        <taxon>Acari</taxon>
        <taxon>Parasitiformes</taxon>
        <taxon>Ixodida</taxon>
        <taxon>Ixodoidea</taxon>
        <taxon>Ixodidae</taxon>
        <taxon>Rhipicephalinae</taxon>
        <taxon>Rhipicephalus</taxon>
        <taxon>Rhipicephalus</taxon>
    </lineage>
</organism>
<name>A0A9D4TDS0_RHISA</name>
<evidence type="ECO:0000313" key="1">
    <source>
        <dbReference type="EMBL" id="KAH7986558.1"/>
    </source>
</evidence>
<keyword evidence="2" id="KW-1185">Reference proteome</keyword>
<sequence length="148" mass="15764">MGAILFRSLVFTKLSSLKERSTSAFEYGITSIVNANLGTQASRSSPATGEWPLSLKTLLHGVFTSSCTALSSGGHVPMVRARRSDASSHRDLNTIVVGSFSSVESQSVAGEHLEVVNLSSELVEQTLAAVAVRVPRTGLRPAHGRTRR</sequence>
<accession>A0A9D4TDS0</accession>